<evidence type="ECO:0000256" key="3">
    <source>
        <dbReference type="ARBA" id="ARBA00022777"/>
    </source>
</evidence>
<dbReference type="InterPro" id="IPR017508">
    <property type="entry name" value="HipA_N1"/>
</dbReference>
<gene>
    <name evidence="6" type="ORF">SAMN02910314_00593</name>
</gene>
<dbReference type="Gene3D" id="1.10.1070.20">
    <property type="match status" value="1"/>
</dbReference>
<feature type="domain" description="HipA-like C-terminal" evidence="4">
    <location>
        <begin position="150"/>
        <end position="359"/>
    </location>
</feature>
<comment type="similarity">
    <text evidence="1">Belongs to the HipA Ser/Thr kinase family.</text>
</comment>
<reference evidence="7" key="1">
    <citation type="submission" date="2016-10" db="EMBL/GenBank/DDBJ databases">
        <authorList>
            <person name="Varghese N."/>
        </authorList>
    </citation>
    <scope>NUCLEOTIDE SEQUENCE [LARGE SCALE GENOMIC DNA]</scope>
    <source>
        <strain evidence="7">DSM 21843</strain>
    </source>
</reference>
<feature type="domain" description="HipA N-terminal subdomain 1" evidence="5">
    <location>
        <begin position="14"/>
        <end position="108"/>
    </location>
</feature>
<protein>
    <submittedName>
        <fullName evidence="6">Serine/threonine-protein kinase HipA</fullName>
    </submittedName>
</protein>
<dbReference type="Pfam" id="PF13657">
    <property type="entry name" value="Couple_hipA"/>
    <property type="match status" value="1"/>
</dbReference>
<dbReference type="OrthoDB" id="3182374at2"/>
<dbReference type="KEGG" id="ddt:AAY81_08870"/>
<dbReference type="Pfam" id="PF07804">
    <property type="entry name" value="HipA_C"/>
    <property type="match status" value="1"/>
</dbReference>
<dbReference type="RefSeq" id="WP_066664119.1">
    <property type="nucleotide sequence ID" value="NZ_CP011402.1"/>
</dbReference>
<organism evidence="6 7">
    <name type="scientific">Denitrobacterium detoxificans</name>
    <dbReference type="NCBI Taxonomy" id="79604"/>
    <lineage>
        <taxon>Bacteria</taxon>
        <taxon>Bacillati</taxon>
        <taxon>Actinomycetota</taxon>
        <taxon>Coriobacteriia</taxon>
        <taxon>Eggerthellales</taxon>
        <taxon>Eggerthellaceae</taxon>
        <taxon>Denitrobacterium</taxon>
    </lineage>
</organism>
<accession>A0A172RZW8</accession>
<dbReference type="STRING" id="79604.AAY81_08870"/>
<keyword evidence="3 6" id="KW-0418">Kinase</keyword>
<dbReference type="GO" id="GO:0005829">
    <property type="term" value="C:cytosol"/>
    <property type="evidence" value="ECO:0007669"/>
    <property type="project" value="TreeGrafter"/>
</dbReference>
<dbReference type="EMBL" id="FOEC01000002">
    <property type="protein sequence ID" value="SEO56852.1"/>
    <property type="molecule type" value="Genomic_DNA"/>
</dbReference>
<evidence type="ECO:0000256" key="1">
    <source>
        <dbReference type="ARBA" id="ARBA00010164"/>
    </source>
</evidence>
<proteinExistence type="inferred from homology"/>
<dbReference type="NCBIfam" id="TIGR03071">
    <property type="entry name" value="couple_hipA"/>
    <property type="match status" value="1"/>
</dbReference>
<dbReference type="AlphaFoldDB" id="A0A172RZW8"/>
<dbReference type="Proteomes" id="UP000182975">
    <property type="component" value="Unassembled WGS sequence"/>
</dbReference>
<evidence type="ECO:0000256" key="2">
    <source>
        <dbReference type="ARBA" id="ARBA00022679"/>
    </source>
</evidence>
<dbReference type="PANTHER" id="PTHR37419:SF1">
    <property type="entry name" value="SERINE_THREONINE-PROTEIN KINASE TOXIN HIPA"/>
    <property type="match status" value="1"/>
</dbReference>
<name>A0A172RZW8_9ACTN</name>
<keyword evidence="7" id="KW-1185">Reference proteome</keyword>
<sequence length="427" mass="47413">MKLAVYRDKEDGKELVGCIVFERGAYSRFEYDASYATKAREKGEIGISERLPLSDKPYEDIEIAPFFQGLLPEGEVLANLASAYQVARNDYLTLLEKLGCESIGALTFIAETADASDYAPDYQPVTEHAISEASEDPIRFATTVASETRLSLAGAQSKVAWYLPEGLNPNEAETDDWLVPKGTAPSTHIVKISRSGEEELALNELACSILSTSCGIETAEVSLLPDIPGAIAVRRYDREWIEEGRLLRLHQEDICQALGLPPIYKYQPEGVDAAYIMHASDLLRDTVEQPVEDAIEFAKRLAFNYAVGNADAHLKNSSLLYDREWKKRRLAPMYDVTCIPLSGYSTQMPFDFGAHRAMDDIDERDIMSIVLDADVSLAAFDHAIESIIKGFETPAVEGADEDTQRMLARIIENSAPRIQVLKRYAGR</sequence>
<dbReference type="InterPro" id="IPR052028">
    <property type="entry name" value="HipA_Ser/Thr_kinase"/>
</dbReference>
<evidence type="ECO:0000313" key="7">
    <source>
        <dbReference type="Proteomes" id="UP000182975"/>
    </source>
</evidence>
<dbReference type="PANTHER" id="PTHR37419">
    <property type="entry name" value="SERINE/THREONINE-PROTEIN KINASE TOXIN HIPA"/>
    <property type="match status" value="1"/>
</dbReference>
<dbReference type="InterPro" id="IPR012893">
    <property type="entry name" value="HipA-like_C"/>
</dbReference>
<dbReference type="GO" id="GO:0004674">
    <property type="term" value="F:protein serine/threonine kinase activity"/>
    <property type="evidence" value="ECO:0007669"/>
    <property type="project" value="TreeGrafter"/>
</dbReference>
<evidence type="ECO:0000313" key="6">
    <source>
        <dbReference type="EMBL" id="SEO56852.1"/>
    </source>
</evidence>
<evidence type="ECO:0000259" key="5">
    <source>
        <dbReference type="Pfam" id="PF13657"/>
    </source>
</evidence>
<evidence type="ECO:0000259" key="4">
    <source>
        <dbReference type="Pfam" id="PF07804"/>
    </source>
</evidence>
<keyword evidence="2" id="KW-0808">Transferase</keyword>